<dbReference type="Proteomes" id="UP000011087">
    <property type="component" value="Unassembled WGS sequence"/>
</dbReference>
<dbReference type="InterPro" id="IPR032710">
    <property type="entry name" value="NTF2-like_dom_sf"/>
</dbReference>
<feature type="compositionally biased region" description="Basic residues" evidence="1">
    <location>
        <begin position="291"/>
        <end position="300"/>
    </location>
</feature>
<feature type="region of interest" description="Disordered" evidence="1">
    <location>
        <begin position="182"/>
        <end position="300"/>
    </location>
</feature>
<gene>
    <name evidence="2" type="ORF">GUITHDRAFT_164160</name>
</gene>
<dbReference type="KEGG" id="gtt:GUITHDRAFT_164160"/>
<dbReference type="GeneID" id="17299050"/>
<feature type="compositionally biased region" description="Basic and acidic residues" evidence="1">
    <location>
        <begin position="201"/>
        <end position="218"/>
    </location>
</feature>
<reference evidence="4" key="2">
    <citation type="submission" date="2012-11" db="EMBL/GenBank/DDBJ databases">
        <authorList>
            <person name="Kuo A."/>
            <person name="Curtis B.A."/>
            <person name="Tanifuji G."/>
            <person name="Burki F."/>
            <person name="Gruber A."/>
            <person name="Irimia M."/>
            <person name="Maruyama S."/>
            <person name="Arias M.C."/>
            <person name="Ball S.G."/>
            <person name="Gile G.H."/>
            <person name="Hirakawa Y."/>
            <person name="Hopkins J.F."/>
            <person name="Rensing S.A."/>
            <person name="Schmutz J."/>
            <person name="Symeonidi A."/>
            <person name="Elias M."/>
            <person name="Eveleigh R.J."/>
            <person name="Herman E.K."/>
            <person name="Klute M.J."/>
            <person name="Nakayama T."/>
            <person name="Obornik M."/>
            <person name="Reyes-Prieto A."/>
            <person name="Armbrust E.V."/>
            <person name="Aves S.J."/>
            <person name="Beiko R.G."/>
            <person name="Coutinho P."/>
            <person name="Dacks J.B."/>
            <person name="Durnford D.G."/>
            <person name="Fast N.M."/>
            <person name="Green B.R."/>
            <person name="Grisdale C."/>
            <person name="Hempe F."/>
            <person name="Henrissat B."/>
            <person name="Hoppner M.P."/>
            <person name="Ishida K.-I."/>
            <person name="Kim E."/>
            <person name="Koreny L."/>
            <person name="Kroth P.G."/>
            <person name="Liu Y."/>
            <person name="Malik S.-B."/>
            <person name="Maier U.G."/>
            <person name="McRose D."/>
            <person name="Mock T."/>
            <person name="Neilson J.A."/>
            <person name="Onodera N.T."/>
            <person name="Poole A.M."/>
            <person name="Pritham E.J."/>
            <person name="Richards T.A."/>
            <person name="Rocap G."/>
            <person name="Roy S.W."/>
            <person name="Sarai C."/>
            <person name="Schaack S."/>
            <person name="Shirato S."/>
            <person name="Slamovits C.H."/>
            <person name="Spencer D.F."/>
            <person name="Suzuki S."/>
            <person name="Worden A.Z."/>
            <person name="Zauner S."/>
            <person name="Barry K."/>
            <person name="Bell C."/>
            <person name="Bharti A.K."/>
            <person name="Crow J.A."/>
            <person name="Grimwood J."/>
            <person name="Kramer R."/>
            <person name="Lindquist E."/>
            <person name="Lucas S."/>
            <person name="Salamov A."/>
            <person name="McFadden G.I."/>
            <person name="Lane C.E."/>
            <person name="Keeling P.J."/>
            <person name="Gray M.W."/>
            <person name="Grigoriev I.V."/>
            <person name="Archibald J.M."/>
        </authorList>
    </citation>
    <scope>NUCLEOTIDE SEQUENCE</scope>
    <source>
        <strain evidence="4">CCMP2712</strain>
    </source>
</reference>
<dbReference type="HOGENOM" id="CLU_928888_0_0_1"/>
<dbReference type="AlphaFoldDB" id="L1J2P6"/>
<dbReference type="SUPFAM" id="SSF54427">
    <property type="entry name" value="NTF2-like"/>
    <property type="match status" value="1"/>
</dbReference>
<dbReference type="PANTHER" id="PTHR34213:SF2">
    <property type="entry name" value="NUCLEAR TRANSPORT FACTOR 2 (NTF2) FAMILY PROTEIN"/>
    <property type="match status" value="1"/>
</dbReference>
<evidence type="ECO:0000313" key="4">
    <source>
        <dbReference type="Proteomes" id="UP000011087"/>
    </source>
</evidence>
<dbReference type="Gene3D" id="3.10.450.50">
    <property type="match status" value="1"/>
</dbReference>
<feature type="compositionally biased region" description="Acidic residues" evidence="1">
    <location>
        <begin position="252"/>
        <end position="263"/>
    </location>
</feature>
<sequence>MGGESNSSDGGRKMAADVAALYSSTELSPAQRDAKVKIMYAKDAVWVDPLTQAHGVDAIIANYKSISLVSTASNLEVYDAVMSMEAGGSSILRFDGLATYKVKWIPLTVSIRQWSVIELNDEQQIKTHTDHWSLESLARNVPIVGNLYAKIFRPSIGMLVSACYRLAGSGGDIKKILTEVPKLQTQDMPAPDVQDKTPMPKKQEESDGRNVDSEELKAPEPALASMEVEQKEAAEDEEAKIARQDGERETETDAGGGEEEAADPEVVGDVADSGDKLIPAEGETKDQAAAAKKKKNKKKK</sequence>
<accession>L1J2P6</accession>
<feature type="compositionally biased region" description="Basic and acidic residues" evidence="1">
    <location>
        <begin position="228"/>
        <end position="251"/>
    </location>
</feature>
<reference evidence="2 4" key="1">
    <citation type="journal article" date="2012" name="Nature">
        <title>Algal genomes reveal evolutionary mosaicism and the fate of nucleomorphs.</title>
        <authorList>
            <consortium name="DOE Joint Genome Institute"/>
            <person name="Curtis B.A."/>
            <person name="Tanifuji G."/>
            <person name="Burki F."/>
            <person name="Gruber A."/>
            <person name="Irimia M."/>
            <person name="Maruyama S."/>
            <person name="Arias M.C."/>
            <person name="Ball S.G."/>
            <person name="Gile G.H."/>
            <person name="Hirakawa Y."/>
            <person name="Hopkins J.F."/>
            <person name="Kuo A."/>
            <person name="Rensing S.A."/>
            <person name="Schmutz J."/>
            <person name="Symeonidi A."/>
            <person name="Elias M."/>
            <person name="Eveleigh R.J."/>
            <person name="Herman E.K."/>
            <person name="Klute M.J."/>
            <person name="Nakayama T."/>
            <person name="Obornik M."/>
            <person name="Reyes-Prieto A."/>
            <person name="Armbrust E.V."/>
            <person name="Aves S.J."/>
            <person name="Beiko R.G."/>
            <person name="Coutinho P."/>
            <person name="Dacks J.B."/>
            <person name="Durnford D.G."/>
            <person name="Fast N.M."/>
            <person name="Green B.R."/>
            <person name="Grisdale C.J."/>
            <person name="Hempel F."/>
            <person name="Henrissat B."/>
            <person name="Hoppner M.P."/>
            <person name="Ishida K."/>
            <person name="Kim E."/>
            <person name="Koreny L."/>
            <person name="Kroth P.G."/>
            <person name="Liu Y."/>
            <person name="Malik S.B."/>
            <person name="Maier U.G."/>
            <person name="McRose D."/>
            <person name="Mock T."/>
            <person name="Neilson J.A."/>
            <person name="Onodera N.T."/>
            <person name="Poole A.M."/>
            <person name="Pritham E.J."/>
            <person name="Richards T.A."/>
            <person name="Rocap G."/>
            <person name="Roy S.W."/>
            <person name="Sarai C."/>
            <person name="Schaack S."/>
            <person name="Shirato S."/>
            <person name="Slamovits C.H."/>
            <person name="Spencer D.F."/>
            <person name="Suzuki S."/>
            <person name="Worden A.Z."/>
            <person name="Zauner S."/>
            <person name="Barry K."/>
            <person name="Bell C."/>
            <person name="Bharti A.K."/>
            <person name="Crow J.A."/>
            <person name="Grimwood J."/>
            <person name="Kramer R."/>
            <person name="Lindquist E."/>
            <person name="Lucas S."/>
            <person name="Salamov A."/>
            <person name="McFadden G.I."/>
            <person name="Lane C.E."/>
            <person name="Keeling P.J."/>
            <person name="Gray M.W."/>
            <person name="Grigoriev I.V."/>
            <person name="Archibald J.M."/>
        </authorList>
    </citation>
    <scope>NUCLEOTIDE SEQUENCE</scope>
    <source>
        <strain evidence="2 4">CCMP2712</strain>
    </source>
</reference>
<reference evidence="3" key="3">
    <citation type="submission" date="2016-03" db="UniProtKB">
        <authorList>
            <consortium name="EnsemblProtists"/>
        </authorList>
    </citation>
    <scope>IDENTIFICATION</scope>
</reference>
<dbReference type="EnsemblProtists" id="EKX42365">
    <property type="protein sequence ID" value="EKX42365"/>
    <property type="gene ID" value="GUITHDRAFT_164160"/>
</dbReference>
<evidence type="ECO:0000313" key="2">
    <source>
        <dbReference type="EMBL" id="EKX42365.1"/>
    </source>
</evidence>
<proteinExistence type="predicted"/>
<dbReference type="RefSeq" id="XP_005829345.1">
    <property type="nucleotide sequence ID" value="XM_005829288.1"/>
</dbReference>
<keyword evidence="4" id="KW-1185">Reference proteome</keyword>
<dbReference type="OrthoDB" id="9995831at2759"/>
<evidence type="ECO:0000256" key="1">
    <source>
        <dbReference type="SAM" id="MobiDB-lite"/>
    </source>
</evidence>
<dbReference type="PaxDb" id="55529-EKX42365"/>
<name>L1J2P6_GUITC</name>
<dbReference type="eggNOG" id="ENOG502RYUB">
    <property type="taxonomic scope" value="Eukaryota"/>
</dbReference>
<protein>
    <recommendedName>
        <fullName evidence="5">SnoaL-like domain-containing protein</fullName>
    </recommendedName>
</protein>
<evidence type="ECO:0008006" key="5">
    <source>
        <dbReference type="Google" id="ProtNLM"/>
    </source>
</evidence>
<organism evidence="2">
    <name type="scientific">Guillardia theta (strain CCMP2712)</name>
    <name type="common">Cryptophyte</name>
    <dbReference type="NCBI Taxonomy" id="905079"/>
    <lineage>
        <taxon>Eukaryota</taxon>
        <taxon>Cryptophyceae</taxon>
        <taxon>Pyrenomonadales</taxon>
        <taxon>Geminigeraceae</taxon>
        <taxon>Guillardia</taxon>
    </lineage>
</organism>
<evidence type="ECO:0000313" key="3">
    <source>
        <dbReference type="EnsemblProtists" id="EKX42365"/>
    </source>
</evidence>
<dbReference type="EMBL" id="JH993017">
    <property type="protein sequence ID" value="EKX42365.1"/>
    <property type="molecule type" value="Genomic_DNA"/>
</dbReference>
<dbReference type="PANTHER" id="PTHR34213">
    <property type="entry name" value="NUCLEAR TRANSPORT FACTOR 2 (NTF2) FAMILY PROTEIN"/>
    <property type="match status" value="1"/>
</dbReference>